<dbReference type="EMBL" id="AVOT02012435">
    <property type="protein sequence ID" value="MBW0494157.1"/>
    <property type="molecule type" value="Genomic_DNA"/>
</dbReference>
<sequence>MDNQYHQDYIKPDAMLMNKARSPSQYQDGDSMSYSEKEPLKQLPETSSWHKFSRIGEYDHMELIDSIDGVFIDVPRIPDYWITARNNKELKGHASIWYTEMKEIHGLRVK</sequence>
<feature type="region of interest" description="Disordered" evidence="1">
    <location>
        <begin position="1"/>
        <end position="41"/>
    </location>
</feature>
<evidence type="ECO:0000256" key="1">
    <source>
        <dbReference type="SAM" id="MobiDB-lite"/>
    </source>
</evidence>
<dbReference type="AlphaFoldDB" id="A0A9Q3H7K1"/>
<evidence type="ECO:0000313" key="3">
    <source>
        <dbReference type="Proteomes" id="UP000765509"/>
    </source>
</evidence>
<organism evidence="2 3">
    <name type="scientific">Austropuccinia psidii MF-1</name>
    <dbReference type="NCBI Taxonomy" id="1389203"/>
    <lineage>
        <taxon>Eukaryota</taxon>
        <taxon>Fungi</taxon>
        <taxon>Dikarya</taxon>
        <taxon>Basidiomycota</taxon>
        <taxon>Pucciniomycotina</taxon>
        <taxon>Pucciniomycetes</taxon>
        <taxon>Pucciniales</taxon>
        <taxon>Sphaerophragmiaceae</taxon>
        <taxon>Austropuccinia</taxon>
    </lineage>
</organism>
<reference evidence="2" key="1">
    <citation type="submission" date="2021-03" db="EMBL/GenBank/DDBJ databases">
        <title>Draft genome sequence of rust myrtle Austropuccinia psidii MF-1, a brazilian biotype.</title>
        <authorList>
            <person name="Quecine M.C."/>
            <person name="Pachon D.M.R."/>
            <person name="Bonatelli M.L."/>
            <person name="Correr F.H."/>
            <person name="Franceschini L.M."/>
            <person name="Leite T.F."/>
            <person name="Margarido G.R.A."/>
            <person name="Almeida C.A."/>
            <person name="Ferrarezi J.A."/>
            <person name="Labate C.A."/>
        </authorList>
    </citation>
    <scope>NUCLEOTIDE SEQUENCE</scope>
    <source>
        <strain evidence="2">MF-1</strain>
    </source>
</reference>
<name>A0A9Q3H7K1_9BASI</name>
<comment type="caution">
    <text evidence="2">The sequence shown here is derived from an EMBL/GenBank/DDBJ whole genome shotgun (WGS) entry which is preliminary data.</text>
</comment>
<accession>A0A9Q3H7K1</accession>
<dbReference type="Proteomes" id="UP000765509">
    <property type="component" value="Unassembled WGS sequence"/>
</dbReference>
<gene>
    <name evidence="2" type="ORF">O181_033872</name>
</gene>
<evidence type="ECO:0000313" key="2">
    <source>
        <dbReference type="EMBL" id="MBW0494157.1"/>
    </source>
</evidence>
<keyword evidence="3" id="KW-1185">Reference proteome</keyword>
<proteinExistence type="predicted"/>
<feature type="compositionally biased region" description="Polar residues" evidence="1">
    <location>
        <begin position="21"/>
        <end position="34"/>
    </location>
</feature>
<protein>
    <submittedName>
        <fullName evidence="2">Uncharacterized protein</fullName>
    </submittedName>
</protein>